<protein>
    <recommendedName>
        <fullName evidence="8">Major facilitator superfamily (MFS) profile domain-containing protein</fullName>
    </recommendedName>
</protein>
<reference evidence="10" key="1">
    <citation type="submission" date="2011-08" db="EMBL/GenBank/DDBJ databases">
        <authorList>
            <person name="Rombauts S."/>
        </authorList>
    </citation>
    <scope>NUCLEOTIDE SEQUENCE</scope>
    <source>
        <strain evidence="10">London</strain>
    </source>
</reference>
<dbReference type="KEGG" id="tut:107363768"/>
<dbReference type="FunFam" id="1.20.1250.20:FF:000423">
    <property type="entry name" value="Putative inorganic phosphate cotransporter-like Protein"/>
    <property type="match status" value="1"/>
</dbReference>
<dbReference type="EMBL" id="CAEY01000034">
    <property type="status" value="NOT_ANNOTATED_CDS"/>
    <property type="molecule type" value="Genomic_DNA"/>
</dbReference>
<evidence type="ECO:0000256" key="2">
    <source>
        <dbReference type="ARBA" id="ARBA00022448"/>
    </source>
</evidence>
<organism evidence="9 10">
    <name type="scientific">Tetranychus urticae</name>
    <name type="common">Two-spotted spider mite</name>
    <dbReference type="NCBI Taxonomy" id="32264"/>
    <lineage>
        <taxon>Eukaryota</taxon>
        <taxon>Metazoa</taxon>
        <taxon>Ecdysozoa</taxon>
        <taxon>Arthropoda</taxon>
        <taxon>Chelicerata</taxon>
        <taxon>Arachnida</taxon>
        <taxon>Acari</taxon>
        <taxon>Acariformes</taxon>
        <taxon>Trombidiformes</taxon>
        <taxon>Prostigmata</taxon>
        <taxon>Eleutherengona</taxon>
        <taxon>Raphignathae</taxon>
        <taxon>Tetranychoidea</taxon>
        <taxon>Tetranychidae</taxon>
        <taxon>Tetranychus</taxon>
    </lineage>
</organism>
<dbReference type="GO" id="GO:0016020">
    <property type="term" value="C:membrane"/>
    <property type="evidence" value="ECO:0007669"/>
    <property type="project" value="UniProtKB-SubCell"/>
</dbReference>
<name>T1KF98_TETUR</name>
<dbReference type="PROSITE" id="PS50850">
    <property type="entry name" value="MFS"/>
    <property type="match status" value="1"/>
</dbReference>
<dbReference type="PANTHER" id="PTHR11662:SF399">
    <property type="entry name" value="FI19708P1-RELATED"/>
    <property type="match status" value="1"/>
</dbReference>
<dbReference type="FunFam" id="1.20.1250.20:FF:000003">
    <property type="entry name" value="Solute carrier family 17 member 3"/>
    <property type="match status" value="1"/>
</dbReference>
<dbReference type="HOGENOM" id="CLU_001265_5_0_1"/>
<feature type="transmembrane region" description="Helical" evidence="7">
    <location>
        <begin position="25"/>
        <end position="53"/>
    </location>
</feature>
<evidence type="ECO:0000256" key="3">
    <source>
        <dbReference type="ARBA" id="ARBA00022692"/>
    </source>
</evidence>
<keyword evidence="5 7" id="KW-1133">Transmembrane helix</keyword>
<sequence length="496" mass="55038">MANHMNQICPDYHGKLKEPLFPFRYFVMFLVFMATAIEFSSRCVLNVAILAMVGTREEANNNLTNYLDPQSTRINFNWDQNDQGMALGAYYYTYAAVQIIAGSMTDKFNNVRLLALSQFLASLCTFITPLAAKTSLTCLVIVRMVLGLVHGTTFPTLYSLVDRWFSTTELSWAQGLLETGCDFGTGLSMSFTAWISKRNLWGGWPAAFYIIGILNLMFTLVWIISVTREPQSNRFVSDFEKKQLAVIVVNKLEPTRVKKSTPWLKILTSLPLWSVVISKGINNLVYNAINTKIPVYLESVLHFKLESNGLINASFYLAVISSELTSGPLAKLIITKGWLSRTITRKLFESAGLTGIGLSLLAISYLGDQPNLIVICLILSMFSFGLCVGGNIPTIPEMAPNLIGTTFGFANTLACASGFMAPAIIGVILGDEPESVSKWTFSFKLMAGFQVIALIFFNLFATTDPQPWGDHEKDDQVKETELIESQSIKIISKNLD</sequence>
<feature type="transmembrane region" description="Helical" evidence="7">
    <location>
        <begin position="139"/>
        <end position="161"/>
    </location>
</feature>
<evidence type="ECO:0000313" key="10">
    <source>
        <dbReference type="Proteomes" id="UP000015104"/>
    </source>
</evidence>
<dbReference type="OrthoDB" id="2985014at2759"/>
<proteinExistence type="predicted"/>
<dbReference type="OMA" id="MALYSEN"/>
<feature type="transmembrane region" description="Helical" evidence="7">
    <location>
        <begin position="407"/>
        <end position="429"/>
    </location>
</feature>
<dbReference type="Proteomes" id="UP000015104">
    <property type="component" value="Unassembled WGS sequence"/>
</dbReference>
<keyword evidence="6 7" id="KW-0472">Membrane</keyword>
<dbReference type="eggNOG" id="KOG2532">
    <property type="taxonomic scope" value="Eukaryota"/>
</dbReference>
<keyword evidence="4" id="KW-0769">Symport</keyword>
<dbReference type="InterPro" id="IPR011701">
    <property type="entry name" value="MFS"/>
</dbReference>
<evidence type="ECO:0000313" key="9">
    <source>
        <dbReference type="EnsemblMetazoa" id="tetur10g02360.1"/>
    </source>
</evidence>
<dbReference type="PANTHER" id="PTHR11662">
    <property type="entry name" value="SOLUTE CARRIER FAMILY 17"/>
    <property type="match status" value="1"/>
</dbReference>
<evidence type="ECO:0000256" key="5">
    <source>
        <dbReference type="ARBA" id="ARBA00022989"/>
    </source>
</evidence>
<evidence type="ECO:0000256" key="6">
    <source>
        <dbReference type="ARBA" id="ARBA00023136"/>
    </source>
</evidence>
<evidence type="ECO:0000256" key="7">
    <source>
        <dbReference type="SAM" id="Phobius"/>
    </source>
</evidence>
<dbReference type="InterPro" id="IPR036259">
    <property type="entry name" value="MFS_trans_sf"/>
</dbReference>
<keyword evidence="3 7" id="KW-0812">Transmembrane</keyword>
<evidence type="ECO:0000256" key="1">
    <source>
        <dbReference type="ARBA" id="ARBA00004141"/>
    </source>
</evidence>
<evidence type="ECO:0000259" key="8">
    <source>
        <dbReference type="PROSITE" id="PS50850"/>
    </source>
</evidence>
<keyword evidence="10" id="KW-1185">Reference proteome</keyword>
<dbReference type="GO" id="GO:0006820">
    <property type="term" value="P:monoatomic anion transport"/>
    <property type="evidence" value="ECO:0007669"/>
    <property type="project" value="TreeGrafter"/>
</dbReference>
<feature type="transmembrane region" description="Helical" evidence="7">
    <location>
        <begin position="206"/>
        <end position="224"/>
    </location>
</feature>
<gene>
    <name evidence="9" type="primary">107363768</name>
</gene>
<dbReference type="AlphaFoldDB" id="T1KF98"/>
<feature type="transmembrane region" description="Helical" evidence="7">
    <location>
        <begin position="113"/>
        <end position="132"/>
    </location>
</feature>
<dbReference type="SUPFAM" id="SSF103473">
    <property type="entry name" value="MFS general substrate transporter"/>
    <property type="match status" value="1"/>
</dbReference>
<accession>T1KF98</accession>
<dbReference type="InterPro" id="IPR050382">
    <property type="entry name" value="MFS_Na/Anion_cotransporter"/>
</dbReference>
<dbReference type="GO" id="GO:0015293">
    <property type="term" value="F:symporter activity"/>
    <property type="evidence" value="ECO:0007669"/>
    <property type="project" value="UniProtKB-KW"/>
</dbReference>
<feature type="transmembrane region" description="Helical" evidence="7">
    <location>
        <begin position="372"/>
        <end position="395"/>
    </location>
</feature>
<dbReference type="EnsemblMetazoa" id="tetur10g02360.1">
    <property type="protein sequence ID" value="tetur10g02360.1"/>
    <property type="gene ID" value="tetur10g02360"/>
</dbReference>
<keyword evidence="2" id="KW-0813">Transport</keyword>
<dbReference type="Pfam" id="PF07690">
    <property type="entry name" value="MFS_1"/>
    <property type="match status" value="1"/>
</dbReference>
<dbReference type="InterPro" id="IPR020846">
    <property type="entry name" value="MFS_dom"/>
</dbReference>
<feature type="domain" description="Major facilitator superfamily (MFS) profile" evidence="8">
    <location>
        <begin position="27"/>
        <end position="465"/>
    </location>
</feature>
<dbReference type="Gene3D" id="1.20.1250.20">
    <property type="entry name" value="MFS general substrate transporter like domains"/>
    <property type="match status" value="2"/>
</dbReference>
<feature type="transmembrane region" description="Helical" evidence="7">
    <location>
        <begin position="441"/>
        <end position="461"/>
    </location>
</feature>
<reference evidence="9" key="2">
    <citation type="submission" date="2015-06" db="UniProtKB">
        <authorList>
            <consortium name="EnsemblMetazoa"/>
        </authorList>
    </citation>
    <scope>IDENTIFICATION</scope>
</reference>
<feature type="transmembrane region" description="Helical" evidence="7">
    <location>
        <begin position="347"/>
        <end position="366"/>
    </location>
</feature>
<evidence type="ECO:0000256" key="4">
    <source>
        <dbReference type="ARBA" id="ARBA00022847"/>
    </source>
</evidence>
<dbReference type="STRING" id="32264.T1KF98"/>
<comment type="subcellular location">
    <subcellularLocation>
        <location evidence="1">Membrane</location>
        <topology evidence="1">Multi-pass membrane protein</topology>
    </subcellularLocation>
</comment>